<evidence type="ECO:0000313" key="24">
    <source>
        <dbReference type="Proteomes" id="UP000287033"/>
    </source>
</evidence>
<dbReference type="GO" id="GO:0006898">
    <property type="term" value="P:receptor-mediated endocytosis"/>
    <property type="evidence" value="ECO:0007669"/>
    <property type="project" value="TreeGrafter"/>
</dbReference>
<dbReference type="GO" id="GO:0005576">
    <property type="term" value="C:extracellular region"/>
    <property type="evidence" value="ECO:0007669"/>
    <property type="project" value="UniProtKB-SubCell"/>
</dbReference>
<keyword evidence="13" id="KW-1015">Disulfide bond</keyword>
<evidence type="ECO:0000256" key="8">
    <source>
        <dbReference type="ARBA" id="ARBA00022525"/>
    </source>
</evidence>
<comment type="similarity">
    <text evidence="5">Belongs to the palmitoyl-protein thioesterase family.</text>
</comment>
<evidence type="ECO:0000256" key="2">
    <source>
        <dbReference type="ARBA" id="ARBA00004371"/>
    </source>
</evidence>
<dbReference type="EC" id="3.1.2.22" evidence="6"/>
<dbReference type="SUPFAM" id="SSF53474">
    <property type="entry name" value="alpha/beta-Hydrolases"/>
    <property type="match status" value="1"/>
</dbReference>
<reference evidence="23 24" key="1">
    <citation type="journal article" date="2018" name="Nat. Ecol. Evol.">
        <title>Shark genomes provide insights into elasmobranch evolution and the origin of vertebrates.</title>
        <authorList>
            <person name="Hara Y"/>
            <person name="Yamaguchi K"/>
            <person name="Onimaru K"/>
            <person name="Kadota M"/>
            <person name="Koyanagi M"/>
            <person name="Keeley SD"/>
            <person name="Tatsumi K"/>
            <person name="Tanaka K"/>
            <person name="Motone F"/>
            <person name="Kageyama Y"/>
            <person name="Nozu R"/>
            <person name="Adachi N"/>
            <person name="Nishimura O"/>
            <person name="Nakagawa R"/>
            <person name="Tanegashima C"/>
            <person name="Kiyatake I"/>
            <person name="Matsumoto R"/>
            <person name="Murakumo K"/>
            <person name="Nishida K"/>
            <person name="Terakita A"/>
            <person name="Kuratani S"/>
            <person name="Sato K"/>
            <person name="Hyodo S Kuraku.S."/>
        </authorList>
    </citation>
    <scope>NUCLEOTIDE SEQUENCE [LARGE SCALE GENOMIC DNA]</scope>
</reference>
<dbReference type="InterPro" id="IPR002472">
    <property type="entry name" value="Palm_thioest"/>
</dbReference>
<evidence type="ECO:0000256" key="5">
    <source>
        <dbReference type="ARBA" id="ARBA00010758"/>
    </source>
</evidence>
<evidence type="ECO:0000256" key="1">
    <source>
        <dbReference type="ARBA" id="ARBA00004240"/>
    </source>
</evidence>
<comment type="catalytic activity">
    <reaction evidence="19">
        <text>hexadecanoyl-CoA + H2O = hexadecanoate + CoA + H(+)</text>
        <dbReference type="Rhea" id="RHEA:16645"/>
        <dbReference type="ChEBI" id="CHEBI:7896"/>
        <dbReference type="ChEBI" id="CHEBI:15377"/>
        <dbReference type="ChEBI" id="CHEBI:15378"/>
        <dbReference type="ChEBI" id="CHEBI:57287"/>
        <dbReference type="ChEBI" id="CHEBI:57379"/>
        <dbReference type="EC" id="3.1.2.2"/>
    </reaction>
    <physiologicalReaction direction="left-to-right" evidence="19">
        <dbReference type="Rhea" id="RHEA:16646"/>
    </physiologicalReaction>
</comment>
<dbReference type="OrthoDB" id="10263094at2759"/>
<evidence type="ECO:0000256" key="14">
    <source>
        <dbReference type="ARBA" id="ARBA00023180"/>
    </source>
</evidence>
<dbReference type="OMA" id="ILFQANY"/>
<evidence type="ECO:0000256" key="6">
    <source>
        <dbReference type="ARBA" id="ARBA00012423"/>
    </source>
</evidence>
<dbReference type="AlphaFoldDB" id="A0A401SBG2"/>
<evidence type="ECO:0000256" key="9">
    <source>
        <dbReference type="ARBA" id="ARBA00022729"/>
    </source>
</evidence>
<comment type="subcellular location">
    <subcellularLocation>
        <location evidence="1">Endoplasmic reticulum</location>
    </subcellularLocation>
    <subcellularLocation>
        <location evidence="3">Golgi apparatus</location>
    </subcellularLocation>
    <subcellularLocation>
        <location evidence="2">Lysosome</location>
    </subcellularLocation>
    <subcellularLocation>
        <location evidence="4">Secreted</location>
    </subcellularLocation>
</comment>
<feature type="chain" id="PRO_5019481151" description="Palmitoyl-protein thioesterase 1" evidence="22">
    <location>
        <begin position="25"/>
        <end position="306"/>
    </location>
</feature>
<keyword evidence="12" id="KW-0333">Golgi apparatus</keyword>
<evidence type="ECO:0000256" key="7">
    <source>
        <dbReference type="ARBA" id="ARBA00014212"/>
    </source>
</evidence>
<protein>
    <recommendedName>
        <fullName evidence="7">Palmitoyl-protein thioesterase 1</fullName>
        <ecNumber evidence="17">3.1.2.2</ecNumber>
        <ecNumber evidence="6">3.1.2.22</ecNumber>
    </recommendedName>
    <alternativeName>
        <fullName evidence="16">Palmitoyl-protein hydrolase 1</fullName>
    </alternativeName>
</protein>
<dbReference type="GO" id="GO:0008474">
    <property type="term" value="F:palmitoyl-(protein) hydrolase activity"/>
    <property type="evidence" value="ECO:0007669"/>
    <property type="project" value="UniProtKB-EC"/>
</dbReference>
<comment type="caution">
    <text evidence="23">The sequence shown here is derived from an EMBL/GenBank/DDBJ whole genome shotgun (WGS) entry which is preliminary data.</text>
</comment>
<dbReference type="Pfam" id="PF02089">
    <property type="entry name" value="Palm_thioest"/>
    <property type="match status" value="1"/>
</dbReference>
<organism evidence="23 24">
    <name type="scientific">Chiloscyllium punctatum</name>
    <name type="common">Brownbanded bambooshark</name>
    <name type="synonym">Hemiscyllium punctatum</name>
    <dbReference type="NCBI Taxonomy" id="137246"/>
    <lineage>
        <taxon>Eukaryota</taxon>
        <taxon>Metazoa</taxon>
        <taxon>Chordata</taxon>
        <taxon>Craniata</taxon>
        <taxon>Vertebrata</taxon>
        <taxon>Chondrichthyes</taxon>
        <taxon>Elasmobranchii</taxon>
        <taxon>Galeomorphii</taxon>
        <taxon>Galeoidea</taxon>
        <taxon>Orectolobiformes</taxon>
        <taxon>Hemiscylliidae</taxon>
        <taxon>Chiloscyllium</taxon>
    </lineage>
</organism>
<evidence type="ECO:0000256" key="15">
    <source>
        <dbReference type="ARBA" id="ARBA00023228"/>
    </source>
</evidence>
<sequence>MSAHGRGWILVIFWFFFVWETVSWKTTSNDTEPVPVVIWHGMGDSCCKAFTLKFIKLVKETVPGSYVLSLKIGKSATEEIENSYFMNVNHQVEMVCNILSNDKKLQNGYNAMGFSQGGQFIRAVAQRCPSPAMKNLITFGAQHQGVYGLPHCPGESSHICNWIRKMLNLGAYSSPIQQHLVQAEYWHDPLNEDLYRNNSIFLAEINQERRINESYKENLMKLNKFVMVKFLKDLTVDPVDSEWFGFYKAGQAKDTYSLQESVLYQEDRLGLKAMDEAGKLEFLTVDGDHLQFSKKWFINNIVPYLK</sequence>
<comment type="catalytic activity">
    <reaction evidence="20">
        <text>S-hexadecanoyl-N-acetylcysteine methyl ester + H2O = N-acetylcysteine methyl ester + hexadecanoate + H(+)</text>
        <dbReference type="Rhea" id="RHEA:84103"/>
        <dbReference type="ChEBI" id="CHEBI:7896"/>
        <dbReference type="ChEBI" id="CHEBI:15377"/>
        <dbReference type="ChEBI" id="CHEBI:15378"/>
        <dbReference type="ChEBI" id="CHEBI:233604"/>
        <dbReference type="ChEBI" id="CHEBI:233605"/>
    </reaction>
</comment>
<gene>
    <name evidence="23" type="ORF">chiPu_0006174</name>
</gene>
<keyword evidence="14" id="KW-0325">Glycoprotein</keyword>
<dbReference type="Gene3D" id="3.40.50.1820">
    <property type="entry name" value="alpha/beta hydrolase"/>
    <property type="match status" value="1"/>
</dbReference>
<evidence type="ECO:0000256" key="18">
    <source>
        <dbReference type="ARBA" id="ARBA00047337"/>
    </source>
</evidence>
<evidence type="ECO:0000256" key="19">
    <source>
        <dbReference type="ARBA" id="ARBA00047734"/>
    </source>
</evidence>
<evidence type="ECO:0000256" key="4">
    <source>
        <dbReference type="ARBA" id="ARBA00004613"/>
    </source>
</evidence>
<evidence type="ECO:0000256" key="11">
    <source>
        <dbReference type="ARBA" id="ARBA00022824"/>
    </source>
</evidence>
<dbReference type="PANTHER" id="PTHR11247">
    <property type="entry name" value="PALMITOYL-PROTEIN THIOESTERASE/DOLICHYLDIPHOSPHATASE 1"/>
    <property type="match status" value="1"/>
</dbReference>
<evidence type="ECO:0000256" key="20">
    <source>
        <dbReference type="ARBA" id="ARBA00093191"/>
    </source>
</evidence>
<evidence type="ECO:0000313" key="23">
    <source>
        <dbReference type="EMBL" id="GCC27748.1"/>
    </source>
</evidence>
<keyword evidence="10" id="KW-0378">Hydrolase</keyword>
<accession>A0A401SBG2</accession>
<evidence type="ECO:0000256" key="16">
    <source>
        <dbReference type="ARBA" id="ARBA00031934"/>
    </source>
</evidence>
<dbReference type="EMBL" id="BEZZ01000175">
    <property type="protein sequence ID" value="GCC27748.1"/>
    <property type="molecule type" value="Genomic_DNA"/>
</dbReference>
<keyword evidence="9 22" id="KW-0732">Signal</keyword>
<dbReference type="Proteomes" id="UP000287033">
    <property type="component" value="Unassembled WGS sequence"/>
</dbReference>
<evidence type="ECO:0000256" key="12">
    <source>
        <dbReference type="ARBA" id="ARBA00023034"/>
    </source>
</evidence>
<dbReference type="GO" id="GO:0005794">
    <property type="term" value="C:Golgi apparatus"/>
    <property type="evidence" value="ECO:0007669"/>
    <property type="project" value="UniProtKB-SubCell"/>
</dbReference>
<evidence type="ECO:0000256" key="22">
    <source>
        <dbReference type="SAM" id="SignalP"/>
    </source>
</evidence>
<evidence type="ECO:0000256" key="3">
    <source>
        <dbReference type="ARBA" id="ARBA00004555"/>
    </source>
</evidence>
<evidence type="ECO:0000256" key="13">
    <source>
        <dbReference type="ARBA" id="ARBA00023157"/>
    </source>
</evidence>
<dbReference type="STRING" id="137246.A0A401SBG2"/>
<dbReference type="PANTHER" id="PTHR11247:SF8">
    <property type="entry name" value="PALMITOYL-PROTEIN THIOESTERASE 1"/>
    <property type="match status" value="1"/>
</dbReference>
<keyword evidence="15" id="KW-0458">Lysosome</keyword>
<dbReference type="GO" id="GO:0005783">
    <property type="term" value="C:endoplasmic reticulum"/>
    <property type="evidence" value="ECO:0007669"/>
    <property type="project" value="UniProtKB-SubCell"/>
</dbReference>
<dbReference type="InterPro" id="IPR029058">
    <property type="entry name" value="AB_hydrolase_fold"/>
</dbReference>
<dbReference type="PRINTS" id="PR00414">
    <property type="entry name" value="PPTHIESTRASE"/>
</dbReference>
<proteinExistence type="inferred from homology"/>
<keyword evidence="8" id="KW-0964">Secreted</keyword>
<comment type="catalytic activity">
    <reaction evidence="18">
        <text>S-hexadecanoyl-L-cysteinyl-[protein] + H2O = L-cysteinyl-[protein] + hexadecanoate + H(+)</text>
        <dbReference type="Rhea" id="RHEA:19233"/>
        <dbReference type="Rhea" id="RHEA-COMP:10131"/>
        <dbReference type="Rhea" id="RHEA-COMP:11032"/>
        <dbReference type="ChEBI" id="CHEBI:7896"/>
        <dbReference type="ChEBI" id="CHEBI:15377"/>
        <dbReference type="ChEBI" id="CHEBI:15378"/>
        <dbReference type="ChEBI" id="CHEBI:29950"/>
        <dbReference type="ChEBI" id="CHEBI:74151"/>
        <dbReference type="EC" id="3.1.2.22"/>
    </reaction>
</comment>
<dbReference type="GO" id="GO:0005764">
    <property type="term" value="C:lysosome"/>
    <property type="evidence" value="ECO:0007669"/>
    <property type="project" value="UniProtKB-SubCell"/>
</dbReference>
<evidence type="ECO:0000256" key="17">
    <source>
        <dbReference type="ARBA" id="ARBA00038848"/>
    </source>
</evidence>
<keyword evidence="24" id="KW-1185">Reference proteome</keyword>
<feature type="signal peptide" evidence="22">
    <location>
        <begin position="1"/>
        <end position="24"/>
    </location>
</feature>
<dbReference type="FunFam" id="3.40.50.1820:FF:000098">
    <property type="entry name" value="palmitoyl-protein thioesterase 1"/>
    <property type="match status" value="1"/>
</dbReference>
<comment type="catalytic activity">
    <reaction evidence="21">
        <text>S-hexadecanoyl-N-acetylcysteamine + H2O = N-acetylcysteamine + hexadecanoate + H(+)</text>
        <dbReference type="Rhea" id="RHEA:84099"/>
        <dbReference type="ChEBI" id="CHEBI:7896"/>
        <dbReference type="ChEBI" id="CHEBI:15377"/>
        <dbReference type="ChEBI" id="CHEBI:15378"/>
        <dbReference type="ChEBI" id="CHEBI:74410"/>
        <dbReference type="ChEBI" id="CHEBI:233601"/>
    </reaction>
</comment>
<name>A0A401SBG2_CHIPU</name>
<evidence type="ECO:0000256" key="21">
    <source>
        <dbReference type="ARBA" id="ARBA00093223"/>
    </source>
</evidence>
<evidence type="ECO:0000256" key="10">
    <source>
        <dbReference type="ARBA" id="ARBA00022801"/>
    </source>
</evidence>
<dbReference type="EC" id="3.1.2.2" evidence="17"/>
<keyword evidence="11" id="KW-0256">Endoplasmic reticulum</keyword>